<dbReference type="EMBL" id="KZ857450">
    <property type="protein sequence ID" value="RDX44371.1"/>
    <property type="molecule type" value="Genomic_DNA"/>
</dbReference>
<keyword evidence="2" id="KW-0472">Membrane</keyword>
<organism evidence="3 4">
    <name type="scientific">Lentinus brumalis</name>
    <dbReference type="NCBI Taxonomy" id="2498619"/>
    <lineage>
        <taxon>Eukaryota</taxon>
        <taxon>Fungi</taxon>
        <taxon>Dikarya</taxon>
        <taxon>Basidiomycota</taxon>
        <taxon>Agaricomycotina</taxon>
        <taxon>Agaricomycetes</taxon>
        <taxon>Polyporales</taxon>
        <taxon>Polyporaceae</taxon>
        <taxon>Lentinus</taxon>
    </lineage>
</organism>
<keyword evidence="4" id="KW-1185">Reference proteome</keyword>
<gene>
    <name evidence="3" type="ORF">OH76DRAFT_1409091</name>
</gene>
<keyword evidence="2" id="KW-1133">Transmembrane helix</keyword>
<evidence type="ECO:0000313" key="4">
    <source>
        <dbReference type="Proteomes" id="UP000256964"/>
    </source>
</evidence>
<name>A0A371CVR5_9APHY</name>
<evidence type="ECO:0000313" key="3">
    <source>
        <dbReference type="EMBL" id="RDX44371.1"/>
    </source>
</evidence>
<feature type="transmembrane region" description="Helical" evidence="2">
    <location>
        <begin position="43"/>
        <end position="66"/>
    </location>
</feature>
<keyword evidence="2" id="KW-0812">Transmembrane</keyword>
<dbReference type="Proteomes" id="UP000256964">
    <property type="component" value="Unassembled WGS sequence"/>
</dbReference>
<reference evidence="3 4" key="1">
    <citation type="journal article" date="2018" name="Biotechnol. Biofuels">
        <title>Integrative visual omics of the white-rot fungus Polyporus brumalis exposes the biotechnological potential of its oxidative enzymes for delignifying raw plant biomass.</title>
        <authorList>
            <person name="Miyauchi S."/>
            <person name="Rancon A."/>
            <person name="Drula E."/>
            <person name="Hage H."/>
            <person name="Chaduli D."/>
            <person name="Favel A."/>
            <person name="Grisel S."/>
            <person name="Henrissat B."/>
            <person name="Herpoel-Gimbert I."/>
            <person name="Ruiz-Duenas F.J."/>
            <person name="Chevret D."/>
            <person name="Hainaut M."/>
            <person name="Lin J."/>
            <person name="Wang M."/>
            <person name="Pangilinan J."/>
            <person name="Lipzen A."/>
            <person name="Lesage-Meessen L."/>
            <person name="Navarro D."/>
            <person name="Riley R."/>
            <person name="Grigoriev I.V."/>
            <person name="Zhou S."/>
            <person name="Raouche S."/>
            <person name="Rosso M.N."/>
        </authorList>
    </citation>
    <scope>NUCLEOTIDE SEQUENCE [LARGE SCALE GENOMIC DNA]</scope>
    <source>
        <strain evidence="3 4">BRFM 1820</strain>
    </source>
</reference>
<feature type="transmembrane region" description="Helical" evidence="2">
    <location>
        <begin position="94"/>
        <end position="122"/>
    </location>
</feature>
<dbReference type="AlphaFoldDB" id="A0A371CVR5"/>
<evidence type="ECO:0000256" key="1">
    <source>
        <dbReference type="SAM" id="MobiDB-lite"/>
    </source>
</evidence>
<feature type="transmembrane region" description="Helical" evidence="2">
    <location>
        <begin position="128"/>
        <end position="147"/>
    </location>
</feature>
<feature type="region of interest" description="Disordered" evidence="1">
    <location>
        <begin position="298"/>
        <end position="328"/>
    </location>
</feature>
<accession>A0A371CVR5</accession>
<protein>
    <submittedName>
        <fullName evidence="3">Uncharacterized protein</fullName>
    </submittedName>
</protein>
<proteinExistence type="predicted"/>
<sequence>MNYSTHAPLLHAIPAVDAGYISRWIADYSLDWSLADVHTSTRLSHIVITSILAVIASSFIEELVALHRHPPSTLCRHVRLLLAAIGQLVDNIKLLFTSVALGIFGLFSTPIHLFCLGSYVLYRVLVRVLLAPFRIATCVLRLFLTIFETGIRGAMRSGTVLGCCLRSVCIRFSLGLQKAWNGVSDWTTTAYNVVTQSCLKAVVRWGESAQRQLREDTVATGPISTSSSERTSTFKLAIRVEATPRGFDVNSQDVTSSSSCHSSSCSVRVAYPPSQSISPASNHLRPNLHDSEETLCDEDSELDDDSQVPVDVDRSNSDSASTLDEPLVSSTSLVPRPLAFKKPLNPAAPAFVLSPKLRVFVAHIPGIDPALRSLLVGSALPPETQVEQLATTFSHSPRSDGLLASTPGRIEDLDDTANGDEPEQGQQKTHGKRVPTWLRRQRKRERMAAEMAEEAESRMFQKTQTDGAWTSLDARSSASSRLQAAAYRAVMRGTESMSLERLAMEVAGKVVDDDE</sequence>
<feature type="region of interest" description="Disordered" evidence="1">
    <location>
        <begin position="391"/>
        <end position="434"/>
    </location>
</feature>
<evidence type="ECO:0000256" key="2">
    <source>
        <dbReference type="SAM" id="Phobius"/>
    </source>
</evidence>
<dbReference type="OrthoDB" id="10501146at2759"/>
<feature type="compositionally biased region" description="Polar residues" evidence="1">
    <location>
        <begin position="317"/>
        <end position="328"/>
    </location>
</feature>
<feature type="compositionally biased region" description="Acidic residues" evidence="1">
    <location>
        <begin position="412"/>
        <end position="423"/>
    </location>
</feature>